<gene>
    <name evidence="2" type="ORF">SteCoe_30828</name>
</gene>
<keyword evidence="3" id="KW-1185">Reference proteome</keyword>
<proteinExistence type="predicted"/>
<feature type="region of interest" description="Disordered" evidence="1">
    <location>
        <begin position="1"/>
        <end position="112"/>
    </location>
</feature>
<sequence length="137" mass="14984">MGCTTAKSGRTKEDAIKVKSAEKVEVKPQSTPANPIPSSNTANKPKGETELKAQNDSNVQKTNKSQEKATIPVEKPEESGFLIRNTSANPKSEGVSNVKGPEKPQVKNPKPESIEKTIEDWLDKLYSTVKLRLLNKV</sequence>
<accession>A0A1R2B2Q9</accession>
<feature type="compositionally biased region" description="Basic and acidic residues" evidence="1">
    <location>
        <begin position="10"/>
        <end position="26"/>
    </location>
</feature>
<comment type="caution">
    <text evidence="2">The sequence shown here is derived from an EMBL/GenBank/DDBJ whole genome shotgun (WGS) entry which is preliminary data.</text>
</comment>
<evidence type="ECO:0000313" key="2">
    <source>
        <dbReference type="EMBL" id="OMJ71071.1"/>
    </source>
</evidence>
<dbReference type="Proteomes" id="UP000187209">
    <property type="component" value="Unassembled WGS sequence"/>
</dbReference>
<organism evidence="2 3">
    <name type="scientific">Stentor coeruleus</name>
    <dbReference type="NCBI Taxonomy" id="5963"/>
    <lineage>
        <taxon>Eukaryota</taxon>
        <taxon>Sar</taxon>
        <taxon>Alveolata</taxon>
        <taxon>Ciliophora</taxon>
        <taxon>Postciliodesmatophora</taxon>
        <taxon>Heterotrichea</taxon>
        <taxon>Heterotrichida</taxon>
        <taxon>Stentoridae</taxon>
        <taxon>Stentor</taxon>
    </lineage>
</organism>
<evidence type="ECO:0000313" key="3">
    <source>
        <dbReference type="Proteomes" id="UP000187209"/>
    </source>
</evidence>
<dbReference type="AlphaFoldDB" id="A0A1R2B2Q9"/>
<evidence type="ECO:0000256" key="1">
    <source>
        <dbReference type="SAM" id="MobiDB-lite"/>
    </source>
</evidence>
<reference evidence="2 3" key="1">
    <citation type="submission" date="2016-11" db="EMBL/GenBank/DDBJ databases">
        <title>The macronuclear genome of Stentor coeruleus: a giant cell with tiny introns.</title>
        <authorList>
            <person name="Slabodnick M."/>
            <person name="Ruby J.G."/>
            <person name="Reiff S.B."/>
            <person name="Swart E.C."/>
            <person name="Gosai S."/>
            <person name="Prabakaran S."/>
            <person name="Witkowska E."/>
            <person name="Larue G.E."/>
            <person name="Fisher S."/>
            <person name="Freeman R.M."/>
            <person name="Gunawardena J."/>
            <person name="Chu W."/>
            <person name="Stover N.A."/>
            <person name="Gregory B.D."/>
            <person name="Nowacki M."/>
            <person name="Derisi J."/>
            <person name="Roy S.W."/>
            <person name="Marshall W.F."/>
            <person name="Sood P."/>
        </authorList>
    </citation>
    <scope>NUCLEOTIDE SEQUENCE [LARGE SCALE GENOMIC DNA]</scope>
    <source>
        <strain evidence="2">WM001</strain>
    </source>
</reference>
<dbReference type="EMBL" id="MPUH01001026">
    <property type="protein sequence ID" value="OMJ71071.1"/>
    <property type="molecule type" value="Genomic_DNA"/>
</dbReference>
<feature type="compositionally biased region" description="Polar residues" evidence="1">
    <location>
        <begin position="28"/>
        <end position="43"/>
    </location>
</feature>
<feature type="compositionally biased region" description="Basic and acidic residues" evidence="1">
    <location>
        <begin position="100"/>
        <end position="112"/>
    </location>
</feature>
<protein>
    <submittedName>
        <fullName evidence="2">Uncharacterized protein</fullName>
    </submittedName>
</protein>
<feature type="compositionally biased region" description="Polar residues" evidence="1">
    <location>
        <begin position="54"/>
        <end position="63"/>
    </location>
</feature>
<name>A0A1R2B2Q9_9CILI</name>